<keyword evidence="3" id="KW-0560">Oxidoreductase</keyword>
<comment type="similarity">
    <text evidence="1">Belongs to the short-chain dehydrogenases/reductases (SDR) family.</text>
</comment>
<evidence type="ECO:0000313" key="4">
    <source>
        <dbReference type="EMBL" id="OIW31222.1"/>
    </source>
</evidence>
<dbReference type="Proteomes" id="UP000182658">
    <property type="component" value="Unassembled WGS sequence"/>
</dbReference>
<dbReference type="Pfam" id="PF00106">
    <property type="entry name" value="adh_short"/>
    <property type="match status" value="1"/>
</dbReference>
<dbReference type="SUPFAM" id="SSF51735">
    <property type="entry name" value="NAD(P)-binding Rossmann-fold domains"/>
    <property type="match status" value="1"/>
</dbReference>
<protein>
    <submittedName>
        <fullName evidence="4">NAD(P)-binding protein</fullName>
    </submittedName>
</protein>
<evidence type="ECO:0000256" key="2">
    <source>
        <dbReference type="ARBA" id="ARBA00022857"/>
    </source>
</evidence>
<evidence type="ECO:0000256" key="1">
    <source>
        <dbReference type="ARBA" id="ARBA00006484"/>
    </source>
</evidence>
<dbReference type="OrthoDB" id="191139at2759"/>
<organism evidence="4 5">
    <name type="scientific">Coniochaeta ligniaria NRRL 30616</name>
    <dbReference type="NCBI Taxonomy" id="1408157"/>
    <lineage>
        <taxon>Eukaryota</taxon>
        <taxon>Fungi</taxon>
        <taxon>Dikarya</taxon>
        <taxon>Ascomycota</taxon>
        <taxon>Pezizomycotina</taxon>
        <taxon>Sordariomycetes</taxon>
        <taxon>Sordariomycetidae</taxon>
        <taxon>Coniochaetales</taxon>
        <taxon>Coniochaetaceae</taxon>
        <taxon>Coniochaeta</taxon>
    </lineage>
</organism>
<dbReference type="PANTHER" id="PTHR24320:SF236">
    <property type="entry name" value="SHORT-CHAIN DEHYDROGENASE-RELATED"/>
    <property type="match status" value="1"/>
</dbReference>
<dbReference type="Gene3D" id="3.40.50.720">
    <property type="entry name" value="NAD(P)-binding Rossmann-like Domain"/>
    <property type="match status" value="1"/>
</dbReference>
<dbReference type="InParanoid" id="A0A1J7IUP9"/>
<dbReference type="EMBL" id="KV875096">
    <property type="protein sequence ID" value="OIW31222.1"/>
    <property type="molecule type" value="Genomic_DNA"/>
</dbReference>
<name>A0A1J7IUP9_9PEZI</name>
<dbReference type="PRINTS" id="PR00081">
    <property type="entry name" value="GDHRDH"/>
</dbReference>
<sequence>MGTTWSQFFPPDPTFTETNLPSQKGKVFLITGGGSGIGLELAKILYGAGGNVFITSRSESKAKLAIESIRASAASNETAGQVDFVVLDYADLTSVKASAEQVLEKCGARSDVLWNNAGISLGAPHGSKSAQGYDLITSTNCLGPLLFTRSVLPALTASASDAAPGSVRVVWTASFSVDGETPKGGFKMEDVKKPKGRDATYAITKTGNWFLASELGKELAPKGILSVAQSPGNLNTPLLKDLEWWRSWARLLLYPPKLGAYTELYAGLSDNLSMEDVGGFVIPWGRKHPAPRGDLLKCMKTKDEGGTGLAKEFVDWCEEQIGPFLRA</sequence>
<dbReference type="STRING" id="1408157.A0A1J7IUP9"/>
<dbReference type="GO" id="GO:0016491">
    <property type="term" value="F:oxidoreductase activity"/>
    <property type="evidence" value="ECO:0007669"/>
    <property type="project" value="UniProtKB-KW"/>
</dbReference>
<dbReference type="InterPro" id="IPR036291">
    <property type="entry name" value="NAD(P)-bd_dom_sf"/>
</dbReference>
<accession>A0A1J7IUP9</accession>
<keyword evidence="2" id="KW-0521">NADP</keyword>
<keyword evidence="5" id="KW-1185">Reference proteome</keyword>
<evidence type="ECO:0000256" key="3">
    <source>
        <dbReference type="ARBA" id="ARBA00023002"/>
    </source>
</evidence>
<dbReference type="InterPro" id="IPR002347">
    <property type="entry name" value="SDR_fam"/>
</dbReference>
<dbReference type="AlphaFoldDB" id="A0A1J7IUP9"/>
<dbReference type="PANTHER" id="PTHR24320">
    <property type="entry name" value="RETINOL DEHYDROGENASE"/>
    <property type="match status" value="1"/>
</dbReference>
<evidence type="ECO:0000313" key="5">
    <source>
        <dbReference type="Proteomes" id="UP000182658"/>
    </source>
</evidence>
<reference evidence="4 5" key="1">
    <citation type="submission" date="2016-10" db="EMBL/GenBank/DDBJ databases">
        <title>Draft genome sequence of Coniochaeta ligniaria NRRL30616, a lignocellulolytic fungus for bioabatement of inhibitors in plant biomass hydrolysates.</title>
        <authorList>
            <consortium name="DOE Joint Genome Institute"/>
            <person name="Jimenez D.J."/>
            <person name="Hector R.E."/>
            <person name="Riley R."/>
            <person name="Sun H."/>
            <person name="Grigoriev I.V."/>
            <person name="Van Elsas J.D."/>
            <person name="Nichols N.N."/>
        </authorList>
    </citation>
    <scope>NUCLEOTIDE SEQUENCE [LARGE SCALE GENOMIC DNA]</scope>
    <source>
        <strain evidence="4 5">NRRL 30616</strain>
    </source>
</reference>
<gene>
    <name evidence="4" type="ORF">CONLIGDRAFT_631146</name>
</gene>
<proteinExistence type="inferred from homology"/>